<keyword evidence="4 7" id="KW-0413">Isomerase</keyword>
<reference evidence="7" key="1">
    <citation type="submission" date="2023-01" db="EMBL/GenBank/DDBJ databases">
        <title>Genome sequencing of Photorhabdus bodei 09-20.</title>
        <authorList>
            <person name="Kalindamar S."/>
            <person name="Kumru S."/>
        </authorList>
    </citation>
    <scope>NUCLEOTIDE SEQUENCE</scope>
    <source>
        <strain evidence="7">09-20</strain>
    </source>
</reference>
<dbReference type="InterPro" id="IPR005801">
    <property type="entry name" value="ADC_synthase"/>
</dbReference>
<accession>A0AAW6BTM9</accession>
<dbReference type="NCBIfam" id="TIGR00543">
    <property type="entry name" value="isochor_syn"/>
    <property type="match status" value="1"/>
</dbReference>
<evidence type="ECO:0000313" key="8">
    <source>
        <dbReference type="Proteomes" id="UP001212996"/>
    </source>
</evidence>
<evidence type="ECO:0000256" key="3">
    <source>
        <dbReference type="ARBA" id="ARBA00012824"/>
    </source>
</evidence>
<evidence type="ECO:0000313" key="7">
    <source>
        <dbReference type="EMBL" id="MDB6375050.1"/>
    </source>
</evidence>
<name>A0AAW6BTM9_9GAMM</name>
<gene>
    <name evidence="7" type="ORF">PH362_24970</name>
</gene>
<dbReference type="InterPro" id="IPR004561">
    <property type="entry name" value="IsoChor_synthase"/>
</dbReference>
<dbReference type="Gene3D" id="3.60.120.10">
    <property type="entry name" value="Anthranilate synthase"/>
    <property type="match status" value="1"/>
</dbReference>
<dbReference type="EMBL" id="JAQMFO010000074">
    <property type="protein sequence ID" value="MDB6375050.1"/>
    <property type="molecule type" value="Genomic_DNA"/>
</dbReference>
<sequence length="395" mass="44221">MRRDIISQYEMEKNLIERQFDSAPFFFSSPFNTIMGVGVKMLVETPIPFAKLATEAKQLLNDAKSSEIDNPVLFGIVPFHEKHPTRLVIPKRLCVSSNICPQRVHPSKKIRCTSAVSIPTRDGFKQGVKDTLDLFETTELSKVVLSRVIELDMEKEICFQTLLKNLLLANPKAYTFAANIDDRGTKLIGASPELLVAKTGNRIISNPLAGSRPLSPIKSENNLARQSLLTTAKDLHEHRSVVEEVERVMSHYCDNLYTPMIPSVIETQSMLHLSTLLEGYVLDPTLSVLQVATKLHPTPAVCGYPREKAYKTIRNLECFERGYFTGMLGWCDSRGNGEWVVTIRCAEVQKRQLRIFAGAGIVDQSIPQSELEETDAKMATMLKATGIELNVQLID</sequence>
<comment type="similarity">
    <text evidence="2">Belongs to the isochorismate synthase family.</text>
</comment>
<dbReference type="SUPFAM" id="SSF56322">
    <property type="entry name" value="ADC synthase"/>
    <property type="match status" value="1"/>
</dbReference>
<dbReference type="Proteomes" id="UP001212996">
    <property type="component" value="Unassembled WGS sequence"/>
</dbReference>
<dbReference type="InterPro" id="IPR015890">
    <property type="entry name" value="Chorismate_C"/>
</dbReference>
<feature type="domain" description="Chorismate-utilising enzyme C-terminal" evidence="6">
    <location>
        <begin position="121"/>
        <end position="377"/>
    </location>
</feature>
<evidence type="ECO:0000259" key="6">
    <source>
        <dbReference type="Pfam" id="PF00425"/>
    </source>
</evidence>
<organism evidence="7 8">
    <name type="scientific">Photorhabdus bodei</name>
    <dbReference type="NCBI Taxonomy" id="2029681"/>
    <lineage>
        <taxon>Bacteria</taxon>
        <taxon>Pseudomonadati</taxon>
        <taxon>Pseudomonadota</taxon>
        <taxon>Gammaproteobacteria</taxon>
        <taxon>Enterobacterales</taxon>
        <taxon>Morganellaceae</taxon>
        <taxon>Photorhabdus</taxon>
    </lineage>
</organism>
<dbReference type="Pfam" id="PF00425">
    <property type="entry name" value="Chorismate_bind"/>
    <property type="match status" value="1"/>
</dbReference>
<evidence type="ECO:0000256" key="5">
    <source>
        <dbReference type="ARBA" id="ARBA00041564"/>
    </source>
</evidence>
<proteinExistence type="inferred from homology"/>
<dbReference type="GO" id="GO:0008909">
    <property type="term" value="F:isochorismate synthase activity"/>
    <property type="evidence" value="ECO:0007669"/>
    <property type="project" value="UniProtKB-EC"/>
</dbReference>
<dbReference type="PANTHER" id="PTHR42839">
    <property type="entry name" value="ISOCHORISMATE SYNTHASE ENTC"/>
    <property type="match status" value="1"/>
</dbReference>
<dbReference type="EC" id="5.4.4.2" evidence="3"/>
<dbReference type="RefSeq" id="WP_262978327.1">
    <property type="nucleotide sequence ID" value="NZ_JAQMFO010000074.1"/>
</dbReference>
<evidence type="ECO:0000256" key="2">
    <source>
        <dbReference type="ARBA" id="ARBA00005297"/>
    </source>
</evidence>
<comment type="catalytic activity">
    <reaction evidence="1">
        <text>chorismate = isochorismate</text>
        <dbReference type="Rhea" id="RHEA:18985"/>
        <dbReference type="ChEBI" id="CHEBI:29748"/>
        <dbReference type="ChEBI" id="CHEBI:29780"/>
        <dbReference type="EC" id="5.4.4.2"/>
    </reaction>
</comment>
<dbReference type="GO" id="GO:0009697">
    <property type="term" value="P:salicylic acid biosynthetic process"/>
    <property type="evidence" value="ECO:0007669"/>
    <property type="project" value="TreeGrafter"/>
</dbReference>
<evidence type="ECO:0000256" key="4">
    <source>
        <dbReference type="ARBA" id="ARBA00023235"/>
    </source>
</evidence>
<protein>
    <recommendedName>
        <fullName evidence="3">isochorismate synthase</fullName>
        <ecNumber evidence="3">5.4.4.2</ecNumber>
    </recommendedName>
    <alternativeName>
        <fullName evidence="5">Isochorismate mutase</fullName>
    </alternativeName>
</protein>
<dbReference type="PANTHER" id="PTHR42839:SF2">
    <property type="entry name" value="ISOCHORISMATE SYNTHASE ENTC"/>
    <property type="match status" value="1"/>
</dbReference>
<dbReference type="AlphaFoldDB" id="A0AAW6BTM9"/>
<comment type="caution">
    <text evidence="7">The sequence shown here is derived from an EMBL/GenBank/DDBJ whole genome shotgun (WGS) entry which is preliminary data.</text>
</comment>
<evidence type="ECO:0000256" key="1">
    <source>
        <dbReference type="ARBA" id="ARBA00000799"/>
    </source>
</evidence>